<sequence>MGSGEGSGEGSGVVVLGVDGRRGGWAVAVVEGGPDRARVLRWVTLPGQDARPVLDLARRHGATAVGLDVPVGLPAHDWRPVDLLAKRALGRAHARVFLVPPRAVLHQPDYATARARCRDLLAGRGLSAQTWGLRGPVLALDEALAADPGARGLVVETHPELSFAAMTGGVLPSKKTPAGRAARERALAGWAQGPPAPPGDDHLDAAACAWSALRWARWPPGGTARVLVGQEDERGLPMRIVV</sequence>
<evidence type="ECO:0000256" key="1">
    <source>
        <dbReference type="SAM" id="MobiDB-lite"/>
    </source>
</evidence>
<dbReference type="EMBL" id="JBGFTU010000005">
    <property type="protein sequence ID" value="MEZ0164339.1"/>
    <property type="molecule type" value="Genomic_DNA"/>
</dbReference>
<organism evidence="2 3">
    <name type="scientific">Kineococcus halophytocola</name>
    <dbReference type="NCBI Taxonomy" id="3234027"/>
    <lineage>
        <taxon>Bacteria</taxon>
        <taxon>Bacillati</taxon>
        <taxon>Actinomycetota</taxon>
        <taxon>Actinomycetes</taxon>
        <taxon>Kineosporiales</taxon>
        <taxon>Kineosporiaceae</taxon>
        <taxon>Kineococcus</taxon>
    </lineage>
</organism>
<evidence type="ECO:0000313" key="2">
    <source>
        <dbReference type="EMBL" id="MEZ0164339.1"/>
    </source>
</evidence>
<comment type="caution">
    <text evidence="2">The sequence shown here is derived from an EMBL/GenBank/DDBJ whole genome shotgun (WGS) entry which is preliminary data.</text>
</comment>
<proteinExistence type="predicted"/>
<feature type="region of interest" description="Disordered" evidence="1">
    <location>
        <begin position="174"/>
        <end position="199"/>
    </location>
</feature>
<dbReference type="Pfam" id="PF04250">
    <property type="entry name" value="DUF429"/>
    <property type="match status" value="1"/>
</dbReference>
<gene>
    <name evidence="2" type="ORF">AB2L27_06110</name>
</gene>
<dbReference type="Proteomes" id="UP001565927">
    <property type="component" value="Unassembled WGS sequence"/>
</dbReference>
<dbReference type="InterPro" id="IPR007362">
    <property type="entry name" value="DUF429"/>
</dbReference>
<accession>A0ABV4GYE8</accession>
<reference evidence="2 3" key="1">
    <citation type="submission" date="2024-07" db="EMBL/GenBank/DDBJ databases">
        <authorList>
            <person name="Thanompreechachai J."/>
            <person name="Duangmal K."/>
        </authorList>
    </citation>
    <scope>NUCLEOTIDE SEQUENCE [LARGE SCALE GENOMIC DNA]</scope>
    <source>
        <strain evidence="2 3">LSe6-4</strain>
    </source>
</reference>
<dbReference type="RefSeq" id="WP_370440581.1">
    <property type="nucleotide sequence ID" value="NZ_JBGFTU010000005.1"/>
</dbReference>
<keyword evidence="3" id="KW-1185">Reference proteome</keyword>
<protein>
    <submittedName>
        <fullName evidence="2">DUF429 domain-containing protein</fullName>
    </submittedName>
</protein>
<name>A0ABV4GYE8_9ACTN</name>
<evidence type="ECO:0000313" key="3">
    <source>
        <dbReference type="Proteomes" id="UP001565927"/>
    </source>
</evidence>